<evidence type="ECO:0000256" key="16">
    <source>
        <dbReference type="ARBA" id="ARBA00023201"/>
    </source>
</evidence>
<organism evidence="23 24">
    <name type="scientific">Aquatica leii</name>
    <dbReference type="NCBI Taxonomy" id="1421715"/>
    <lineage>
        <taxon>Eukaryota</taxon>
        <taxon>Metazoa</taxon>
        <taxon>Ecdysozoa</taxon>
        <taxon>Arthropoda</taxon>
        <taxon>Hexapoda</taxon>
        <taxon>Insecta</taxon>
        <taxon>Pterygota</taxon>
        <taxon>Neoptera</taxon>
        <taxon>Endopterygota</taxon>
        <taxon>Coleoptera</taxon>
        <taxon>Polyphaga</taxon>
        <taxon>Elateriformia</taxon>
        <taxon>Elateroidea</taxon>
        <taxon>Lampyridae</taxon>
        <taxon>Luciolinae</taxon>
        <taxon>Aquatica</taxon>
    </lineage>
</organism>
<evidence type="ECO:0000256" key="7">
    <source>
        <dbReference type="ARBA" id="ARBA00022461"/>
    </source>
</evidence>
<dbReference type="GO" id="GO:0005743">
    <property type="term" value="C:mitochondrial inner membrane"/>
    <property type="evidence" value="ECO:0007669"/>
    <property type="project" value="UniProtKB-SubCell"/>
</dbReference>
<evidence type="ECO:0000256" key="22">
    <source>
        <dbReference type="SAM" id="Phobius"/>
    </source>
</evidence>
<dbReference type="PRINTS" id="PR00927">
    <property type="entry name" value="ADPTRNSLCASE"/>
</dbReference>
<dbReference type="Gene3D" id="2.60.470.10">
    <property type="entry name" value="Acid-sensing ion channels like domains"/>
    <property type="match status" value="1"/>
</dbReference>
<comment type="caution">
    <text evidence="23">The sequence shown here is derived from an EMBL/GenBank/DDBJ whole genome shotgun (WGS) entry which is preliminary data.</text>
</comment>
<keyword evidence="10" id="KW-0999">Mitochondrion inner membrane</keyword>
<dbReference type="InterPro" id="IPR020903">
    <property type="entry name" value="ENaC_CS"/>
</dbReference>
<dbReference type="PROSITE" id="PS50920">
    <property type="entry name" value="SOLCAR"/>
    <property type="match status" value="3"/>
</dbReference>
<dbReference type="GO" id="GO:1990544">
    <property type="term" value="P:mitochondrial ATP transmembrane transport"/>
    <property type="evidence" value="ECO:0007669"/>
    <property type="project" value="InterPro"/>
</dbReference>
<evidence type="ECO:0008006" key="25">
    <source>
        <dbReference type="Google" id="ProtNLM"/>
    </source>
</evidence>
<evidence type="ECO:0000256" key="4">
    <source>
        <dbReference type="ARBA" id="ARBA00011245"/>
    </source>
</evidence>
<evidence type="ECO:0000256" key="19">
    <source>
        <dbReference type="ARBA" id="ARBA00045250"/>
    </source>
</evidence>
<dbReference type="Pfam" id="PF00153">
    <property type="entry name" value="Mito_carr"/>
    <property type="match status" value="3"/>
</dbReference>
<evidence type="ECO:0000256" key="1">
    <source>
        <dbReference type="ARBA" id="ARBA00004448"/>
    </source>
</evidence>
<keyword evidence="12" id="KW-0915">Sodium</keyword>
<dbReference type="AlphaFoldDB" id="A0AAN7P2U8"/>
<dbReference type="InterPro" id="IPR002067">
    <property type="entry name" value="MCP"/>
</dbReference>
<evidence type="ECO:0000256" key="11">
    <source>
        <dbReference type="ARBA" id="ARBA00022989"/>
    </source>
</evidence>
<accession>A0AAN7P2U8</accession>
<keyword evidence="9" id="KW-0677">Repeat</keyword>
<keyword evidence="13 21" id="KW-0406">Ion transport</keyword>
<evidence type="ECO:0000256" key="21">
    <source>
        <dbReference type="RuleBase" id="RU000679"/>
    </source>
</evidence>
<keyword evidence="8 20" id="KW-0812">Transmembrane</keyword>
<comment type="similarity">
    <text evidence="2">Belongs to the mitochondrial carrier (TC 2.A.29) family.</text>
</comment>
<evidence type="ECO:0000256" key="5">
    <source>
        <dbReference type="ARBA" id="ARBA00022448"/>
    </source>
</evidence>
<evidence type="ECO:0000256" key="13">
    <source>
        <dbReference type="ARBA" id="ARBA00023065"/>
    </source>
</evidence>
<evidence type="ECO:0000256" key="17">
    <source>
        <dbReference type="ARBA" id="ARBA00023303"/>
    </source>
</evidence>
<feature type="repeat" description="Solcar" evidence="20">
    <location>
        <begin position="200"/>
        <end position="292"/>
    </location>
</feature>
<gene>
    <name evidence="23" type="ORF">RN001_013448</name>
</gene>
<proteinExistence type="inferred from homology"/>
<keyword evidence="14" id="KW-0496">Mitochondrion</keyword>
<dbReference type="EMBL" id="JARPUR010000006">
    <property type="protein sequence ID" value="KAK4874088.1"/>
    <property type="molecule type" value="Genomic_DNA"/>
</dbReference>
<evidence type="ECO:0000256" key="9">
    <source>
        <dbReference type="ARBA" id="ARBA00022737"/>
    </source>
</evidence>
<dbReference type="SUPFAM" id="SSF103506">
    <property type="entry name" value="Mitochondrial carrier"/>
    <property type="match status" value="1"/>
</dbReference>
<reference evidence="24" key="1">
    <citation type="submission" date="2023-01" db="EMBL/GenBank/DDBJ databases">
        <title>Key to firefly adult light organ development and bioluminescence: homeobox transcription factors regulate luciferase expression and transportation to peroxisome.</title>
        <authorList>
            <person name="Fu X."/>
        </authorList>
    </citation>
    <scope>NUCLEOTIDE SEQUENCE [LARGE SCALE GENOMIC DNA]</scope>
</reference>
<evidence type="ECO:0000256" key="6">
    <source>
        <dbReference type="ARBA" id="ARBA00022449"/>
    </source>
</evidence>
<keyword evidence="24" id="KW-1185">Reference proteome</keyword>
<dbReference type="Pfam" id="PF00858">
    <property type="entry name" value="ASC"/>
    <property type="match status" value="1"/>
</dbReference>
<dbReference type="Proteomes" id="UP001353858">
    <property type="component" value="Unassembled WGS sequence"/>
</dbReference>
<protein>
    <recommendedName>
        <fullName evidence="25">Pickpocket protein 28</fullName>
    </recommendedName>
</protein>
<evidence type="ECO:0000256" key="12">
    <source>
        <dbReference type="ARBA" id="ARBA00023053"/>
    </source>
</evidence>
<feature type="repeat" description="Solcar" evidence="20">
    <location>
        <begin position="1"/>
        <end position="80"/>
    </location>
</feature>
<keyword evidence="16 21" id="KW-0739">Sodium transport</keyword>
<evidence type="ECO:0000313" key="23">
    <source>
        <dbReference type="EMBL" id="KAK4874088.1"/>
    </source>
</evidence>
<evidence type="ECO:0000256" key="8">
    <source>
        <dbReference type="ARBA" id="ARBA00022692"/>
    </source>
</evidence>
<sequence>MAKTIIAPIERTKLILQNQESALQVLTGETKKYNGIVDCIVRITKEQGFRSLYRGNVTNIMRYFPMQSLNFAFNDQFNPLFTNLIGIETLSKRFFVKSLSGGCAGACTITILFPLEFCQTRIAVDMGGGKNENLPREFNGLRDCIRKVRRKDGYKGLYFGFPMAAASVSLYRALYFGVFDISKYIWELHKPEAYANMAKPPIYIELLLAQNATVSSSLVLYPLDTIARRMMLDSGRRKELRLFNKPQDVVYAIYNKHGIRGFYKLEKTVYLNDKMVVDDLKDHDSEDNVEEIKPPKCLKNLRWYFMEYCNNTSIHGFKYLGERRSSIEKIWWAVVLTFSLYYCVTFIKEAYYKWERSPVIVSFATSETPIWNVPFPAVTICPRTKAIKTKFNFTEMALLVNNDTEENPDLVEKIKGFNYMSMICSSKLELFTDDEGARLIDPGIINFLLEVHPDFNYTVVNCSWTGINCDDSLDKFFVPTITSEGVCYSFNMLDRDDIYTSDVAADHFNAFLVKHQPPAEWSLEEGYNEDSDLYAFPRRTLLSGSSGGLDLTFMTLESDLDYLCGDALQGYDVILHHPAQLPITKAGYFRVGLNQDVIAGVSPNMMRTSDELGRYSAADRNCYFVTDKQLRFFKVYNQQDCLLECLANFTLATCGCVDFYMPRDNSTSICGAQRQRCVNFANTKFLESEVSFRIENAEHFHPIDNVTEYFVPSCNCLQSCNSINYDATISQSEWDWRKGRNLVSSKNESDSYNLSRLRIYFKDMQFITSQRNELYGKTDFFANCGGLLGLFTGFSLISLAEILYFVTLRFTCNFRKHGKQYWSGAKELLNKN</sequence>
<keyword evidence="15 20" id="KW-0472">Membrane</keyword>
<evidence type="ECO:0000256" key="20">
    <source>
        <dbReference type="PROSITE-ProRule" id="PRU00282"/>
    </source>
</evidence>
<dbReference type="InterPro" id="IPR018108">
    <property type="entry name" value="MCP_transmembrane"/>
</dbReference>
<dbReference type="InterPro" id="IPR023395">
    <property type="entry name" value="MCP_dom_sf"/>
</dbReference>
<dbReference type="Gene3D" id="1.50.40.10">
    <property type="entry name" value="Mitochondrial carrier domain"/>
    <property type="match status" value="1"/>
</dbReference>
<comment type="subunit">
    <text evidence="4">Monomer.</text>
</comment>
<dbReference type="GO" id="GO:0005471">
    <property type="term" value="F:ATP:ADP antiporter activity"/>
    <property type="evidence" value="ECO:0007669"/>
    <property type="project" value="InterPro"/>
</dbReference>
<dbReference type="GO" id="GO:0140021">
    <property type="term" value="P:mitochondrial ADP transmembrane transport"/>
    <property type="evidence" value="ECO:0007669"/>
    <property type="project" value="InterPro"/>
</dbReference>
<keyword evidence="5 21" id="KW-0813">Transport</keyword>
<evidence type="ECO:0000256" key="3">
    <source>
        <dbReference type="ARBA" id="ARBA00007193"/>
    </source>
</evidence>
<evidence type="ECO:0000256" key="10">
    <source>
        <dbReference type="ARBA" id="ARBA00022792"/>
    </source>
</evidence>
<dbReference type="PROSITE" id="PS01206">
    <property type="entry name" value="ASC"/>
    <property type="match status" value="1"/>
</dbReference>
<evidence type="ECO:0000256" key="18">
    <source>
        <dbReference type="ARBA" id="ARBA00024143"/>
    </source>
</evidence>
<dbReference type="PANTHER" id="PTHR45635:SF14">
    <property type="entry name" value="ADP_ATP TRANSLOCASE"/>
    <property type="match status" value="1"/>
</dbReference>
<feature type="repeat" description="Solcar" evidence="20">
    <location>
        <begin position="92"/>
        <end position="185"/>
    </location>
</feature>
<feature type="transmembrane region" description="Helical" evidence="22">
    <location>
        <begin position="780"/>
        <end position="806"/>
    </location>
</feature>
<feature type="transmembrane region" description="Helical" evidence="22">
    <location>
        <begin position="156"/>
        <end position="182"/>
    </location>
</feature>
<name>A0AAN7P2U8_9COLE</name>
<comment type="function">
    <text evidence="19">ADP:ATP antiporter that mediates import of ADP into the mitochondrial matrix for ATP synthesis, and export of ATP out to fuel the cell. Cycles between the cytoplasmic-open state (c-state) and the matrix-open state (m-state): operates by the alternating access mechanism with a single substrate-binding site intermittently exposed to either the cytosolic (c-state) or matrix (m-state) side of the inner mitochondrial membrane.</text>
</comment>
<dbReference type="InterPro" id="IPR001873">
    <property type="entry name" value="ENaC"/>
</dbReference>
<evidence type="ECO:0000256" key="14">
    <source>
        <dbReference type="ARBA" id="ARBA00023128"/>
    </source>
</evidence>
<evidence type="ECO:0000256" key="2">
    <source>
        <dbReference type="ARBA" id="ARBA00006375"/>
    </source>
</evidence>
<dbReference type="PRINTS" id="PR00926">
    <property type="entry name" value="MITOCARRIER"/>
</dbReference>
<evidence type="ECO:0000256" key="15">
    <source>
        <dbReference type="ARBA" id="ARBA00023136"/>
    </source>
</evidence>
<dbReference type="PANTHER" id="PTHR45635">
    <property type="entry name" value="ADP,ATP CARRIER PROTEIN 1-RELATED-RELATED"/>
    <property type="match status" value="1"/>
</dbReference>
<dbReference type="GO" id="GO:0005272">
    <property type="term" value="F:sodium channel activity"/>
    <property type="evidence" value="ECO:0007669"/>
    <property type="project" value="UniProtKB-KW"/>
</dbReference>
<keyword evidence="11 22" id="KW-1133">Transmembrane helix</keyword>
<keyword evidence="17 21" id="KW-0407">Ion channel</keyword>
<comment type="similarity">
    <text evidence="3 21">Belongs to the amiloride-sensitive sodium channel (TC 1.A.6) family.</text>
</comment>
<comment type="catalytic activity">
    <reaction evidence="18">
        <text>ADP(in) + ATP(out) = ADP(out) + ATP(in)</text>
        <dbReference type="Rhea" id="RHEA:34999"/>
        <dbReference type="ChEBI" id="CHEBI:30616"/>
        <dbReference type="ChEBI" id="CHEBI:456216"/>
    </reaction>
    <physiologicalReaction direction="left-to-right" evidence="18">
        <dbReference type="Rhea" id="RHEA:35000"/>
    </physiologicalReaction>
</comment>
<comment type="subcellular location">
    <subcellularLocation>
        <location evidence="1">Mitochondrion inner membrane</location>
        <topology evidence="1">Multi-pass membrane protein</topology>
    </subcellularLocation>
</comment>
<evidence type="ECO:0000313" key="24">
    <source>
        <dbReference type="Proteomes" id="UP001353858"/>
    </source>
</evidence>
<keyword evidence="7 21" id="KW-0894">Sodium channel</keyword>
<dbReference type="Gene3D" id="1.10.287.820">
    <property type="entry name" value="Acid-sensing ion channel domain"/>
    <property type="match status" value="1"/>
</dbReference>
<dbReference type="InterPro" id="IPR002113">
    <property type="entry name" value="ADT_euk_type"/>
</dbReference>
<keyword evidence="6" id="KW-0050">Antiport</keyword>